<comment type="subcellular location">
    <subcellularLocation>
        <location evidence="1 11">Cell outer membrane</location>
        <topology evidence="1 11">Multi-pass membrane protein</topology>
    </subcellularLocation>
</comment>
<dbReference type="Gene3D" id="2.60.40.1120">
    <property type="entry name" value="Carboxypeptidase-like, regulatory domain"/>
    <property type="match status" value="1"/>
</dbReference>
<name>A0ABV8ZFZ4_9FLAO</name>
<dbReference type="InterPro" id="IPR023996">
    <property type="entry name" value="TonB-dep_OMP_SusC/RagA"/>
</dbReference>
<dbReference type="Pfam" id="PF13715">
    <property type="entry name" value="CarbopepD_reg_2"/>
    <property type="match status" value="1"/>
</dbReference>
<dbReference type="InterPro" id="IPR012910">
    <property type="entry name" value="Plug_dom"/>
</dbReference>
<dbReference type="InterPro" id="IPR036942">
    <property type="entry name" value="Beta-barrel_TonB_sf"/>
</dbReference>
<dbReference type="InterPro" id="IPR039426">
    <property type="entry name" value="TonB-dep_rcpt-like"/>
</dbReference>
<organism evidence="14 15">
    <name type="scientific">Flavobacterium chungangensis</name>
    <dbReference type="NCBI Taxonomy" id="2708132"/>
    <lineage>
        <taxon>Bacteria</taxon>
        <taxon>Pseudomonadati</taxon>
        <taxon>Bacteroidota</taxon>
        <taxon>Flavobacteriia</taxon>
        <taxon>Flavobacteriales</taxon>
        <taxon>Flavobacteriaceae</taxon>
        <taxon>Flavobacterium</taxon>
    </lineage>
</organism>
<dbReference type="PANTHER" id="PTHR32552:SF81">
    <property type="entry name" value="TONB-DEPENDENT OUTER MEMBRANE RECEPTOR"/>
    <property type="match status" value="1"/>
</dbReference>
<keyword evidence="4" id="KW-0410">Iron transport</keyword>
<evidence type="ECO:0000313" key="14">
    <source>
        <dbReference type="EMBL" id="MFC4478311.1"/>
    </source>
</evidence>
<keyword evidence="5 11" id="KW-0812">Transmembrane</keyword>
<evidence type="ECO:0000256" key="2">
    <source>
        <dbReference type="ARBA" id="ARBA00022448"/>
    </source>
</evidence>
<dbReference type="InterPro" id="IPR008969">
    <property type="entry name" value="CarboxyPept-like_regulatory"/>
</dbReference>
<keyword evidence="3 11" id="KW-1134">Transmembrane beta strand</keyword>
<keyword evidence="6" id="KW-0408">Iron</keyword>
<comment type="similarity">
    <text evidence="11">Belongs to the TonB-dependent receptor family.</text>
</comment>
<dbReference type="SUPFAM" id="SSF49464">
    <property type="entry name" value="Carboxypeptidase regulatory domain-like"/>
    <property type="match status" value="1"/>
</dbReference>
<evidence type="ECO:0000256" key="10">
    <source>
        <dbReference type="ARBA" id="ARBA00023237"/>
    </source>
</evidence>
<dbReference type="PANTHER" id="PTHR32552">
    <property type="entry name" value="FERRICHROME IRON RECEPTOR-RELATED"/>
    <property type="match status" value="1"/>
</dbReference>
<feature type="signal peptide" evidence="12">
    <location>
        <begin position="1"/>
        <end position="22"/>
    </location>
</feature>
<evidence type="ECO:0000256" key="12">
    <source>
        <dbReference type="SAM" id="SignalP"/>
    </source>
</evidence>
<dbReference type="Gene3D" id="2.170.130.10">
    <property type="entry name" value="TonB-dependent receptor, plug domain"/>
    <property type="match status" value="1"/>
</dbReference>
<evidence type="ECO:0000256" key="3">
    <source>
        <dbReference type="ARBA" id="ARBA00022452"/>
    </source>
</evidence>
<keyword evidence="9 11" id="KW-0472">Membrane</keyword>
<dbReference type="Gene3D" id="2.40.170.20">
    <property type="entry name" value="TonB-dependent receptor, beta-barrel domain"/>
    <property type="match status" value="1"/>
</dbReference>
<evidence type="ECO:0000256" key="8">
    <source>
        <dbReference type="ARBA" id="ARBA00023077"/>
    </source>
</evidence>
<dbReference type="InterPro" id="IPR023997">
    <property type="entry name" value="TonB-dep_OMP_SusC/RagA_CS"/>
</dbReference>
<proteinExistence type="inferred from homology"/>
<dbReference type="NCBIfam" id="TIGR04057">
    <property type="entry name" value="SusC_RagA_signa"/>
    <property type="match status" value="1"/>
</dbReference>
<dbReference type="Proteomes" id="UP001596003">
    <property type="component" value="Unassembled WGS sequence"/>
</dbReference>
<evidence type="ECO:0000313" key="15">
    <source>
        <dbReference type="Proteomes" id="UP001596003"/>
    </source>
</evidence>
<dbReference type="SUPFAM" id="SSF56935">
    <property type="entry name" value="Porins"/>
    <property type="match status" value="1"/>
</dbReference>
<dbReference type="NCBIfam" id="TIGR04056">
    <property type="entry name" value="OMP_RagA_SusC"/>
    <property type="match status" value="1"/>
</dbReference>
<keyword evidence="15" id="KW-1185">Reference proteome</keyword>
<keyword evidence="10 11" id="KW-0998">Cell outer membrane</keyword>
<comment type="caution">
    <text evidence="14">The sequence shown here is derived from an EMBL/GenBank/DDBJ whole genome shotgun (WGS) entry which is preliminary data.</text>
</comment>
<dbReference type="PROSITE" id="PS52016">
    <property type="entry name" value="TONB_DEPENDENT_REC_3"/>
    <property type="match status" value="1"/>
</dbReference>
<keyword evidence="12" id="KW-0732">Signal</keyword>
<keyword evidence="7" id="KW-0406">Ion transport</keyword>
<evidence type="ECO:0000256" key="5">
    <source>
        <dbReference type="ARBA" id="ARBA00022692"/>
    </source>
</evidence>
<evidence type="ECO:0000256" key="4">
    <source>
        <dbReference type="ARBA" id="ARBA00022496"/>
    </source>
</evidence>
<sequence length="1076" mass="117162">MKLKFNGFLVLLLVLVAQLTFAQERAVSGTVSDNTGMPLPGVSVLVKGSKTGTQTDFDGKYSIKASSSQVLVFSYIGMKTQEVAASSSVVNVKLSGDAQELEAVVVTTALGIKREKKSLGYSSQKLDEKTVNSTPTNNFLNNLSGKVAGLEVKTNSNFGGSTNIVLRGSKSLTGNNQALMVVDGVAISNDNLNSASAKSGRGGFDFGNSASDIDPNNIESITVLKGAAATALYGSQAANGAIMITTKKGKKNTALGVSFSSTTSMGSYDKDTFIKYQKGYGANGYSGPNDSFLSQDANGDGIPDQVVDMTADSSFGNAFDPSLNVYQWTAFAPGNPNYGKATPWVAGANDPGKFFQKSFSTVNNIGLSGGDEKGSYNFSYTNNNESGILPNSRLNRNILNGSFSRSLSDKIKTTAFFTFSDQSTVGRNSTGYGDNILTGFRQWWQTNVDVRELKDAYNVNGQNVTWNMNDPVGGDFSPAYWNNPYFDRYKNYSSDDRTRVLAGANISYDITKNFNVLGRVTVDTSNDRQELRKEKGSHAEEFGLQALDETSGYDLYTRSFMQTTYDFIATYDLKISEKVSAKLLGGSTFIKAHVDSFNGSTTGGLVAPGLFTLANSMSFVAPLEQELNYNKLGLYTQGSIDYNRIVFVEGSYRRDQSTALPQSNNKYDYWSIGTSFIASELIKQDWLNNLKLRANYAVVGNDPAYGLLGWKINNGLVGGNLMFANNSTYVNFDKLRSEKLKSWEFGVEAAMFKNRLSFDVSLYQSNTTDQIFNVPQSTSTGYASQQVNAGEMQNKGIEVSLFGSPVKTKDFEWQVGVNWSRNRNEVVSLNEGRENLQIASWQNGVTLNATVGQPYGTMRGTDYVYDANGNKTVDEDGYYLIATDKVIGNIQADWIGGLSNRFTYKDFSLNFLIDMKKGGSVYSLDQAYGQYTGLYPETAGLNDLGNPLRNSIANGGGIILDGVYEDGTPNQSRIPANMVGAGFGVEVEPNKKFIYDASYVKLREVGFTYNVPSKFLDKTMAKSISFSLLGNNLWIIHKNLPYADPEAGQSSGNVQGFQSGVMPTTRVYSFNIKATF</sequence>
<feature type="domain" description="TonB-dependent receptor plug" evidence="13">
    <location>
        <begin position="116"/>
        <end position="241"/>
    </location>
</feature>
<evidence type="ECO:0000256" key="6">
    <source>
        <dbReference type="ARBA" id="ARBA00023004"/>
    </source>
</evidence>
<keyword evidence="8" id="KW-0798">TonB box</keyword>
<accession>A0ABV8ZFZ4</accession>
<protein>
    <submittedName>
        <fullName evidence="14">SusC/RagA family TonB-linked outer membrane protein</fullName>
    </submittedName>
</protein>
<dbReference type="InterPro" id="IPR037066">
    <property type="entry name" value="Plug_dom_sf"/>
</dbReference>
<evidence type="ECO:0000256" key="7">
    <source>
        <dbReference type="ARBA" id="ARBA00023065"/>
    </source>
</evidence>
<feature type="chain" id="PRO_5047303544" evidence="12">
    <location>
        <begin position="23"/>
        <end position="1076"/>
    </location>
</feature>
<dbReference type="RefSeq" id="WP_379798821.1">
    <property type="nucleotide sequence ID" value="NZ_JBHSFY010000008.1"/>
</dbReference>
<reference evidence="15" key="1">
    <citation type="journal article" date="2019" name="Int. J. Syst. Evol. Microbiol.">
        <title>The Global Catalogue of Microorganisms (GCM) 10K type strain sequencing project: providing services to taxonomists for standard genome sequencing and annotation.</title>
        <authorList>
            <consortium name="The Broad Institute Genomics Platform"/>
            <consortium name="The Broad Institute Genome Sequencing Center for Infectious Disease"/>
            <person name="Wu L."/>
            <person name="Ma J."/>
        </authorList>
    </citation>
    <scope>NUCLEOTIDE SEQUENCE [LARGE SCALE GENOMIC DNA]</scope>
    <source>
        <strain evidence="15">NBRC 103627</strain>
    </source>
</reference>
<evidence type="ECO:0000256" key="9">
    <source>
        <dbReference type="ARBA" id="ARBA00023136"/>
    </source>
</evidence>
<evidence type="ECO:0000256" key="1">
    <source>
        <dbReference type="ARBA" id="ARBA00004571"/>
    </source>
</evidence>
<keyword evidence="2 11" id="KW-0813">Transport</keyword>
<evidence type="ECO:0000256" key="11">
    <source>
        <dbReference type="PROSITE-ProRule" id="PRU01360"/>
    </source>
</evidence>
<dbReference type="Pfam" id="PF07715">
    <property type="entry name" value="Plug"/>
    <property type="match status" value="1"/>
</dbReference>
<dbReference type="EMBL" id="JBHSFY010000008">
    <property type="protein sequence ID" value="MFC4478311.1"/>
    <property type="molecule type" value="Genomic_DNA"/>
</dbReference>
<evidence type="ECO:0000259" key="13">
    <source>
        <dbReference type="Pfam" id="PF07715"/>
    </source>
</evidence>
<gene>
    <name evidence="14" type="ORF">ACFO3N_14640</name>
</gene>